<dbReference type="Pfam" id="PF04326">
    <property type="entry name" value="SLFN_AlbA_2"/>
    <property type="match status" value="1"/>
</dbReference>
<keyword evidence="2 5" id="KW-0378">Hydrolase</keyword>
<dbReference type="InterPro" id="IPR026891">
    <property type="entry name" value="Fn3-like"/>
</dbReference>
<dbReference type="InterPro" id="IPR007421">
    <property type="entry name" value="Schlafen_AlbA_2_dom"/>
</dbReference>
<name>A0A9X2HDH7_9MICC</name>
<dbReference type="Pfam" id="PF14310">
    <property type="entry name" value="Fn3-like"/>
    <property type="match status" value="1"/>
</dbReference>
<dbReference type="SUPFAM" id="SSF52279">
    <property type="entry name" value="Beta-D-glucan exohydrolase, C-terminal domain"/>
    <property type="match status" value="1"/>
</dbReference>
<dbReference type="RefSeq" id="WP_254166034.1">
    <property type="nucleotide sequence ID" value="NZ_JANAFB010000012.1"/>
</dbReference>
<dbReference type="InterPro" id="IPR002772">
    <property type="entry name" value="Glyco_hydro_3_C"/>
</dbReference>
<dbReference type="InterPro" id="IPR038475">
    <property type="entry name" value="RecG_C_sf"/>
</dbReference>
<evidence type="ECO:0000256" key="1">
    <source>
        <dbReference type="ARBA" id="ARBA00005336"/>
    </source>
</evidence>
<organism evidence="5 6">
    <name type="scientific">Rothia santali</name>
    <dbReference type="NCBI Taxonomy" id="2949643"/>
    <lineage>
        <taxon>Bacteria</taxon>
        <taxon>Bacillati</taxon>
        <taxon>Actinomycetota</taxon>
        <taxon>Actinomycetes</taxon>
        <taxon>Micrococcales</taxon>
        <taxon>Micrococcaceae</taxon>
        <taxon>Rothia</taxon>
    </lineage>
</organism>
<dbReference type="InterPro" id="IPR050288">
    <property type="entry name" value="Cellulose_deg_GH3"/>
</dbReference>
<evidence type="ECO:0000256" key="3">
    <source>
        <dbReference type="SAM" id="MobiDB-lite"/>
    </source>
</evidence>
<dbReference type="Gene3D" id="3.30.950.30">
    <property type="entry name" value="Schlafen, AAA domain"/>
    <property type="match status" value="1"/>
</dbReference>
<feature type="domain" description="Fibronectin type III-like" evidence="4">
    <location>
        <begin position="799"/>
        <end position="865"/>
    </location>
</feature>
<evidence type="ECO:0000313" key="5">
    <source>
        <dbReference type="EMBL" id="MCP3425697.1"/>
    </source>
</evidence>
<evidence type="ECO:0000256" key="2">
    <source>
        <dbReference type="ARBA" id="ARBA00022801"/>
    </source>
</evidence>
<dbReference type="SMART" id="SM01217">
    <property type="entry name" value="Fn3_like"/>
    <property type="match status" value="1"/>
</dbReference>
<accession>A0A9X2HDH7</accession>
<feature type="compositionally biased region" description="Basic and acidic residues" evidence="3">
    <location>
        <begin position="702"/>
        <end position="714"/>
    </location>
</feature>
<dbReference type="AlphaFoldDB" id="A0A9X2HDH7"/>
<feature type="region of interest" description="Disordered" evidence="3">
    <location>
        <begin position="700"/>
        <end position="732"/>
    </location>
</feature>
<evidence type="ECO:0000313" key="6">
    <source>
        <dbReference type="Proteomes" id="UP001139502"/>
    </source>
</evidence>
<dbReference type="PANTHER" id="PTHR42715:SF10">
    <property type="entry name" value="BETA-GLUCOSIDASE"/>
    <property type="match status" value="1"/>
</dbReference>
<dbReference type="PANTHER" id="PTHR42715">
    <property type="entry name" value="BETA-GLUCOSIDASE"/>
    <property type="match status" value="1"/>
</dbReference>
<feature type="region of interest" description="Disordered" evidence="3">
    <location>
        <begin position="417"/>
        <end position="444"/>
    </location>
</feature>
<dbReference type="Proteomes" id="UP001139502">
    <property type="component" value="Unassembled WGS sequence"/>
</dbReference>
<feature type="compositionally biased region" description="Pro residues" evidence="3">
    <location>
        <begin position="421"/>
        <end position="440"/>
    </location>
</feature>
<comment type="similarity">
    <text evidence="1">Belongs to the glycosyl hydrolase 3 family.</text>
</comment>
<proteinExistence type="inferred from homology"/>
<dbReference type="GO" id="GO:0005975">
    <property type="term" value="P:carbohydrate metabolic process"/>
    <property type="evidence" value="ECO:0007669"/>
    <property type="project" value="InterPro"/>
</dbReference>
<dbReference type="Gene3D" id="2.60.40.10">
    <property type="entry name" value="Immunoglobulins"/>
    <property type="match status" value="1"/>
</dbReference>
<dbReference type="InterPro" id="IPR036881">
    <property type="entry name" value="Glyco_hydro_3_C_sf"/>
</dbReference>
<dbReference type="Pfam" id="PF01915">
    <property type="entry name" value="Glyco_hydro_3_C"/>
    <property type="match status" value="1"/>
</dbReference>
<dbReference type="Pfam" id="PF13749">
    <property type="entry name" value="HATPase_c_4"/>
    <property type="match status" value="1"/>
</dbReference>
<dbReference type="EMBL" id="JANAFB010000012">
    <property type="protein sequence ID" value="MCP3425697.1"/>
    <property type="molecule type" value="Genomic_DNA"/>
</dbReference>
<comment type="caution">
    <text evidence="5">The sequence shown here is derived from an EMBL/GenBank/DDBJ whole genome shotgun (WGS) entry which is preliminary data.</text>
</comment>
<dbReference type="Gene3D" id="3.30.565.60">
    <property type="match status" value="1"/>
</dbReference>
<gene>
    <name evidence="5" type="ORF">NBM05_06635</name>
</gene>
<dbReference type="Gene3D" id="3.40.50.1700">
    <property type="entry name" value="Glycoside hydrolase family 3 C-terminal domain"/>
    <property type="match status" value="1"/>
</dbReference>
<keyword evidence="6" id="KW-1185">Reference proteome</keyword>
<protein>
    <submittedName>
        <fullName evidence="5">Glycoside hydrolase family 3 C-terminal domain-containing protein</fullName>
    </submittedName>
</protein>
<dbReference type="InterPro" id="IPR013783">
    <property type="entry name" value="Ig-like_fold"/>
</dbReference>
<reference evidence="5" key="1">
    <citation type="submission" date="2022-06" db="EMBL/GenBank/DDBJ databases">
        <title>Rothia sp. isolated from sandalwood seedling.</title>
        <authorList>
            <person name="Tuikhar N."/>
            <person name="Kirdat K."/>
            <person name="Thorat V."/>
            <person name="Swetha P."/>
            <person name="Padma S."/>
            <person name="Sundararaj R."/>
            <person name="Yadav A."/>
        </authorList>
    </citation>
    <scope>NUCLEOTIDE SEQUENCE</scope>
    <source>
        <strain evidence="5">AR01</strain>
    </source>
</reference>
<dbReference type="InterPro" id="IPR038461">
    <property type="entry name" value="Schlafen_AlbA_2_dom_sf"/>
</dbReference>
<evidence type="ECO:0000259" key="4">
    <source>
        <dbReference type="SMART" id="SM01217"/>
    </source>
</evidence>
<dbReference type="GO" id="GO:0004553">
    <property type="term" value="F:hydrolase activity, hydrolyzing O-glycosyl compounds"/>
    <property type="evidence" value="ECO:0007669"/>
    <property type="project" value="InterPro"/>
</dbReference>
<sequence>MRSTRQLIARLRASGSESTEVEVKAALHGFPKSALETMSAFANGSGGTILFGLRDKSFLPIPGFNAQRVHDAVSNAVRSKLTPHPAVELSIEEFEGHRLVRADVEELPYFEKPCFVSHKGAYGGSYVRIGEGDHKLSEYEVSQLRENGIQPEYDRETVEGGSQEILSATSVNALLENAEYRTPSAFMGVERHVALKRLNVIAEPYKNAKPTLAGLLALGVYPQEFFPQLTITFVAVPGTSLGVLGPEGMAFTDNQSFNGGIPAMITAAVDAVRRNSHRAAVITGRGRTDVFDYPDVAVREAITNAVMHRDYSPYARGIQVQLEMYSDRLEIRSPGGLYGGIRPEELGRAAVSSSRNAALAKLLEEVRMPRTGASVCENRGSGLARMAFAMERAGKDPPQFRATPTSVTVILRRLPSVAAAGPPPPPRGPPGGRPPQPGPRRAPRHFFGPALADAVASGRVPERRLDDMATRIVAALRSVGGVGARRRPAGSPSPAVLRENAELAERVATRSAVLLRHENGVLPLDPALPRLVVVGGRAETGVLSGGGSSTVTPPDAVQEEGFSIAQLSLPKTFHRPAPLDELRRALPETEVVFLEGGPEEVRASLRAGDTAVVIAQHWATEGRDNPDLSLEDGQDELISAVAGAAGRTVVVLQTPGAVRMPWLEEVDAVLAAWYGGSGGAAAIAALLTGAASPAGRLPVSFPRDEGQLPRREMTDPQSTTSNPGEPRRGGFPLVGYDVEGADVGYRWYAREGLDPLFWFGHGLSYTSFAYEDVETGLDEDGSPRVSLTVRNAGERAGVDVPQVYLAPPEGTHRLVGWASVALEPGESRRVSIVADDARCHARFVVDDPRWVVEEGAYRLRLARSASPDDVVAEAEVQLAGRVLAP</sequence>